<feature type="compositionally biased region" description="Polar residues" evidence="5">
    <location>
        <begin position="1"/>
        <end position="11"/>
    </location>
</feature>
<dbReference type="AlphaFoldDB" id="A0A9Q0XHI5"/>
<feature type="region of interest" description="Disordered" evidence="5">
    <location>
        <begin position="1"/>
        <end position="25"/>
    </location>
</feature>
<feature type="region of interest" description="Disordered" evidence="5">
    <location>
        <begin position="66"/>
        <end position="108"/>
    </location>
</feature>
<feature type="domain" description="Ubiquitin-like" evidence="6">
    <location>
        <begin position="235"/>
        <end position="304"/>
    </location>
</feature>
<evidence type="ECO:0000313" key="8">
    <source>
        <dbReference type="Proteomes" id="UP001142489"/>
    </source>
</evidence>
<dbReference type="PROSITE" id="PS50053">
    <property type="entry name" value="UBIQUITIN_2"/>
    <property type="match status" value="1"/>
</dbReference>
<dbReference type="EMBL" id="JAPFRF010000012">
    <property type="protein sequence ID" value="KAJ7313893.1"/>
    <property type="molecule type" value="Genomic_DNA"/>
</dbReference>
<evidence type="ECO:0000256" key="2">
    <source>
        <dbReference type="ARBA" id="ARBA00023242"/>
    </source>
</evidence>
<dbReference type="Gene3D" id="3.10.20.90">
    <property type="entry name" value="Phosphatidylinositol 3-kinase Catalytic Subunit, Chain A, domain 1"/>
    <property type="match status" value="2"/>
</dbReference>
<comment type="subcellular location">
    <subcellularLocation>
        <location evidence="1">Nucleus</location>
    </subcellularLocation>
</comment>
<dbReference type="InterPro" id="IPR022617">
    <property type="entry name" value="Rad60/SUMO-like_dom"/>
</dbReference>
<evidence type="ECO:0000256" key="5">
    <source>
        <dbReference type="SAM" id="MobiDB-lite"/>
    </source>
</evidence>
<evidence type="ECO:0000256" key="3">
    <source>
        <dbReference type="ARBA" id="ARBA00039921"/>
    </source>
</evidence>
<dbReference type="GO" id="GO:0045944">
    <property type="term" value="P:positive regulation of transcription by RNA polymerase II"/>
    <property type="evidence" value="ECO:0007669"/>
    <property type="project" value="TreeGrafter"/>
</dbReference>
<evidence type="ECO:0000256" key="1">
    <source>
        <dbReference type="ARBA" id="ARBA00004123"/>
    </source>
</evidence>
<organism evidence="7 8">
    <name type="scientific">Phrynocephalus forsythii</name>
    <dbReference type="NCBI Taxonomy" id="171643"/>
    <lineage>
        <taxon>Eukaryota</taxon>
        <taxon>Metazoa</taxon>
        <taxon>Chordata</taxon>
        <taxon>Craniata</taxon>
        <taxon>Vertebrata</taxon>
        <taxon>Euteleostomi</taxon>
        <taxon>Lepidosauria</taxon>
        <taxon>Squamata</taxon>
        <taxon>Bifurcata</taxon>
        <taxon>Unidentata</taxon>
        <taxon>Episquamata</taxon>
        <taxon>Toxicofera</taxon>
        <taxon>Iguania</taxon>
        <taxon>Acrodonta</taxon>
        <taxon>Agamidae</taxon>
        <taxon>Agaminae</taxon>
        <taxon>Phrynocephalus</taxon>
    </lineage>
</organism>
<dbReference type="GO" id="GO:0005634">
    <property type="term" value="C:nucleus"/>
    <property type="evidence" value="ECO:0007669"/>
    <property type="project" value="UniProtKB-SubCell"/>
</dbReference>
<reference evidence="7" key="1">
    <citation type="journal article" date="2023" name="DNA Res.">
        <title>Chromosome-level genome assembly of Phrynocephalus forsythii using third-generation DNA sequencing and Hi-C analysis.</title>
        <authorList>
            <person name="Qi Y."/>
            <person name="Zhao W."/>
            <person name="Zhao Y."/>
            <person name="Niu C."/>
            <person name="Cao S."/>
            <person name="Zhang Y."/>
        </authorList>
    </citation>
    <scope>NUCLEOTIDE SEQUENCE</scope>
    <source>
        <tissue evidence="7">Muscle</tissue>
    </source>
</reference>
<dbReference type="SUPFAM" id="SSF54236">
    <property type="entry name" value="Ubiquitin-like"/>
    <property type="match status" value="2"/>
</dbReference>
<accession>A0A9Q0XHI5</accession>
<keyword evidence="2" id="KW-0539">Nucleus</keyword>
<evidence type="ECO:0000256" key="4">
    <source>
        <dbReference type="ARBA" id="ARBA00042764"/>
    </source>
</evidence>
<dbReference type="CDD" id="cd17078">
    <property type="entry name" value="Ubl_SLD1_NFATC2ip"/>
    <property type="match status" value="1"/>
</dbReference>
<dbReference type="Proteomes" id="UP001142489">
    <property type="component" value="Unassembled WGS sequence"/>
</dbReference>
<dbReference type="OrthoDB" id="442921at2759"/>
<dbReference type="SMART" id="SM00213">
    <property type="entry name" value="UBQ"/>
    <property type="match status" value="2"/>
</dbReference>
<dbReference type="PANTHER" id="PTHR47187">
    <property type="entry name" value="NFATC2-INTERACTING PROTEIN"/>
    <property type="match status" value="1"/>
</dbReference>
<dbReference type="InterPro" id="IPR000626">
    <property type="entry name" value="Ubiquitin-like_dom"/>
</dbReference>
<dbReference type="PANTHER" id="PTHR47187:SF1">
    <property type="entry name" value="NFATC2-INTERACTING PROTEIN"/>
    <property type="match status" value="1"/>
</dbReference>
<dbReference type="InterPro" id="IPR029071">
    <property type="entry name" value="Ubiquitin-like_domsf"/>
</dbReference>
<evidence type="ECO:0000313" key="7">
    <source>
        <dbReference type="EMBL" id="KAJ7313893.1"/>
    </source>
</evidence>
<keyword evidence="8" id="KW-1185">Reference proteome</keyword>
<proteinExistence type="predicted"/>
<comment type="caution">
    <text evidence="7">The sequence shown here is derived from an EMBL/GenBank/DDBJ whole genome shotgun (WGS) entry which is preliminary data.</text>
</comment>
<name>A0A9Q0XHI5_9SAUR</name>
<protein>
    <recommendedName>
        <fullName evidence="3">NFATC2-interacting protein</fullName>
    </recommendedName>
    <alternativeName>
        <fullName evidence="4">Nuclear factor of activated T-cells, cytoplasmic 2-interacting protein</fullName>
    </alternativeName>
</protein>
<dbReference type="Pfam" id="PF11976">
    <property type="entry name" value="Rad60-SLD"/>
    <property type="match status" value="1"/>
</dbReference>
<dbReference type="InterPro" id="IPR052324">
    <property type="entry name" value="NFATC2-Int_DNA_Repair"/>
</dbReference>
<evidence type="ECO:0000259" key="6">
    <source>
        <dbReference type="PROSITE" id="PS50053"/>
    </source>
</evidence>
<gene>
    <name evidence="7" type="ORF">JRQ81_005674</name>
</gene>
<sequence length="306" mass="34173">MAEVDSCSSSDSELEGTPKKPLVKRRRLITDSAVLAVPVYSNKVQNSLQLFPKSLKLPTQVPELSSESQVLDASDEEGETPATQVERETSRYQDQSPSPPPPPRPKRHCRRARILDQTLKNLASSLSAAKKSLQDDGAGADVILIEAPEPDKSQELVLKIRCRTDLYRVSVQMTDPLQRVVEHMAHILKVHPNRILLLLRDRELAADATPVGIGLGVADIIDCVVETTSRDAAKLQLRLQGKDKNSQMDITVQKEEPFKVLMNRYRQAQGLGRRKLIFHFDGQQLVETWTPEDLGMESGDVIEVWS</sequence>